<dbReference type="Proteomes" id="UP000618240">
    <property type="component" value="Unassembled WGS sequence"/>
</dbReference>
<organism evidence="2 3">
    <name type="scientific">Chryseobacterium tagetis</name>
    <dbReference type="NCBI Taxonomy" id="2801334"/>
    <lineage>
        <taxon>Bacteria</taxon>
        <taxon>Pseudomonadati</taxon>
        <taxon>Bacteroidota</taxon>
        <taxon>Flavobacteriia</taxon>
        <taxon>Flavobacteriales</taxon>
        <taxon>Weeksellaceae</taxon>
        <taxon>Chryseobacterium group</taxon>
        <taxon>Chryseobacterium</taxon>
    </lineage>
</organism>
<proteinExistence type="predicted"/>
<evidence type="ECO:0000313" key="3">
    <source>
        <dbReference type="Proteomes" id="UP000618240"/>
    </source>
</evidence>
<sequence length="133" mass="16187">MILRIFLIVIFILCVHFFMRLSSNRVKTKNRSKYNKFLPTQSEIYAVKKQIEENGFWQEMYEWKQFTDTQCRIEPFEESGRKIYMTTIQCEAKIKIPAKTIERAIHFKKIYESLQQELYHEIGWASWKSKNTF</sequence>
<dbReference type="RefSeq" id="WP_225688716.1">
    <property type="nucleotide sequence ID" value="NZ_JAERSE020000003.1"/>
</dbReference>
<evidence type="ECO:0000256" key="1">
    <source>
        <dbReference type="SAM" id="Phobius"/>
    </source>
</evidence>
<keyword evidence="1" id="KW-0812">Transmembrane</keyword>
<comment type="caution">
    <text evidence="2">The sequence shown here is derived from an EMBL/GenBank/DDBJ whole genome shotgun (WGS) entry which is preliminary data.</text>
</comment>
<evidence type="ECO:0000313" key="2">
    <source>
        <dbReference type="EMBL" id="MCA6067763.1"/>
    </source>
</evidence>
<keyword evidence="1" id="KW-0472">Membrane</keyword>
<gene>
    <name evidence="2" type="ORF">JI747_011280</name>
</gene>
<dbReference type="EMBL" id="JAERSE020000003">
    <property type="protein sequence ID" value="MCA6067763.1"/>
    <property type="molecule type" value="Genomic_DNA"/>
</dbReference>
<reference evidence="2 3" key="1">
    <citation type="submission" date="2021-09" db="EMBL/GenBank/DDBJ databases">
        <title>Genome sequencing and assembly of Chryseobacterium sp. RG1.</title>
        <authorList>
            <person name="Chhetri G."/>
        </authorList>
    </citation>
    <scope>NUCLEOTIDE SEQUENCE [LARGE SCALE GENOMIC DNA]</scope>
    <source>
        <strain evidence="2 3">RG1</strain>
    </source>
</reference>
<name>A0ABS8A349_9FLAO</name>
<keyword evidence="1" id="KW-1133">Transmembrane helix</keyword>
<accession>A0ABS8A349</accession>
<keyword evidence="3" id="KW-1185">Reference proteome</keyword>
<feature type="transmembrane region" description="Helical" evidence="1">
    <location>
        <begin position="6"/>
        <end position="23"/>
    </location>
</feature>
<protein>
    <submittedName>
        <fullName evidence="2">Uncharacterized protein</fullName>
    </submittedName>
</protein>